<dbReference type="Proteomes" id="UP000289152">
    <property type="component" value="Unassembled WGS sequence"/>
</dbReference>
<feature type="region of interest" description="Disordered" evidence="1">
    <location>
        <begin position="157"/>
        <end position="183"/>
    </location>
</feature>
<gene>
    <name evidence="2" type="ORF">M231_02420</name>
</gene>
<keyword evidence="3" id="KW-1185">Reference proteome</keyword>
<dbReference type="VEuPathDB" id="FungiDB:TREMEDRAFT_61761"/>
<reference evidence="2 3" key="1">
    <citation type="submission" date="2016-06" db="EMBL/GenBank/DDBJ databases">
        <title>Evolution of pathogenesis and genome organization in the Tremellales.</title>
        <authorList>
            <person name="Cuomo C."/>
            <person name="Litvintseva A."/>
            <person name="Heitman J."/>
            <person name="Chen Y."/>
            <person name="Sun S."/>
            <person name="Springer D."/>
            <person name="Dromer F."/>
            <person name="Young S."/>
            <person name="Zeng Q."/>
            <person name="Chapman S."/>
            <person name="Gujja S."/>
            <person name="Saif S."/>
            <person name="Birren B."/>
        </authorList>
    </citation>
    <scope>NUCLEOTIDE SEQUENCE [LARGE SCALE GENOMIC DNA]</scope>
    <source>
        <strain evidence="2 3">ATCC 28783</strain>
    </source>
</reference>
<evidence type="ECO:0000256" key="1">
    <source>
        <dbReference type="SAM" id="MobiDB-lite"/>
    </source>
</evidence>
<dbReference type="InParanoid" id="A0A4Q1BQT3"/>
<accession>A0A4Q1BQT3</accession>
<proteinExistence type="predicted"/>
<comment type="caution">
    <text evidence="2">The sequence shown here is derived from an EMBL/GenBank/DDBJ whole genome shotgun (WGS) entry which is preliminary data.</text>
</comment>
<name>A0A4Q1BQT3_TREME</name>
<evidence type="ECO:0000313" key="3">
    <source>
        <dbReference type="Proteomes" id="UP000289152"/>
    </source>
</evidence>
<evidence type="ECO:0000313" key="2">
    <source>
        <dbReference type="EMBL" id="RXK40306.1"/>
    </source>
</evidence>
<feature type="compositionally biased region" description="Polar residues" evidence="1">
    <location>
        <begin position="160"/>
        <end position="183"/>
    </location>
</feature>
<organism evidence="2 3">
    <name type="scientific">Tremella mesenterica</name>
    <name type="common">Jelly fungus</name>
    <dbReference type="NCBI Taxonomy" id="5217"/>
    <lineage>
        <taxon>Eukaryota</taxon>
        <taxon>Fungi</taxon>
        <taxon>Dikarya</taxon>
        <taxon>Basidiomycota</taxon>
        <taxon>Agaricomycotina</taxon>
        <taxon>Tremellomycetes</taxon>
        <taxon>Tremellales</taxon>
        <taxon>Tremellaceae</taxon>
        <taxon>Tremella</taxon>
    </lineage>
</organism>
<dbReference type="AlphaFoldDB" id="A0A4Q1BQT3"/>
<dbReference type="EMBL" id="SDIL01000020">
    <property type="protein sequence ID" value="RXK40306.1"/>
    <property type="molecule type" value="Genomic_DNA"/>
</dbReference>
<protein>
    <submittedName>
        <fullName evidence="2">Uncharacterized protein</fullName>
    </submittedName>
</protein>
<sequence>MNDFYRNLFNSPFLLNPTKYILPPTLDWLKLSQPARLSSRDAAFLDILTLPVDCLRALCQLWKLPSLSLARDPALHTAHILAFNTAWKEMGPCSFCCGSGAGVLGVKSCEMVLLKELVGISASGPSPCSKSSSPGIIFREFPLVSMQSFPLRSKARKADSSTCNGAGNTMTKSQVGSNSMELL</sequence>